<sequence length="330" mass="40022">MLIQAVAIEEIYQEILDGKRSRFPANTWKEDTDNELARRVIKYLIETLLKWDEEEIRKKWNTPLLVKYRLRGLLNHSYDNSPYKAIDHLYPGRFKEWEFGMAPLNFWTKEKALQALKWTIEEKEQLSRETLLKLYGKKWLEQNKLASPLNIFWKGSPYSMLSDLYPGRFKEWEFAMTPNNFWTKERALEALRWTIEEKEKLSSQQIINFYNIKWLIANKLASACKLIWNDSPYRMINDLYPGRFKEWEFAITPNHFWTKEKALEALKWTVEEKERLTENELLSVYSQKWLIKHKLWTPLKRYWNGSPYSMLNDLYPNRFEKSMLKGYFKN</sequence>
<feature type="domain" description="DUF4046" evidence="1">
    <location>
        <begin position="248"/>
        <end position="318"/>
    </location>
</feature>
<comment type="caution">
    <text evidence="2">The sequence shown here is derived from an EMBL/GenBank/DDBJ whole genome shotgun (WGS) entry which is preliminary data.</text>
</comment>
<dbReference type="RefSeq" id="WP_098685912.1">
    <property type="nucleotide sequence ID" value="NZ_CP185991.1"/>
</dbReference>
<feature type="domain" description="DUF4046" evidence="1">
    <location>
        <begin position="173"/>
        <end position="244"/>
    </location>
</feature>
<name>A0A9X7GCR0_BACTU</name>
<accession>A0A9X7GCR0</accession>
<dbReference type="AlphaFoldDB" id="A0A9X7GCR0"/>
<evidence type="ECO:0000313" key="3">
    <source>
        <dbReference type="Proteomes" id="UP000223366"/>
    </source>
</evidence>
<dbReference type="Pfam" id="PF13255">
    <property type="entry name" value="DUF4046"/>
    <property type="match status" value="3"/>
</dbReference>
<proteinExistence type="predicted"/>
<gene>
    <name evidence="2" type="ORF">COK99_20115</name>
</gene>
<evidence type="ECO:0000259" key="1">
    <source>
        <dbReference type="Pfam" id="PF13255"/>
    </source>
</evidence>
<dbReference type="EMBL" id="NVDU01000046">
    <property type="protein sequence ID" value="PFV28648.1"/>
    <property type="molecule type" value="Genomic_DNA"/>
</dbReference>
<dbReference type="Proteomes" id="UP000223366">
    <property type="component" value="Unassembled WGS sequence"/>
</dbReference>
<reference evidence="2 3" key="1">
    <citation type="submission" date="2017-09" db="EMBL/GenBank/DDBJ databases">
        <title>Large-scale bioinformatics analysis of Bacillus genomes uncovers conserved roles of natural products in bacterial physiology.</title>
        <authorList>
            <consortium name="Agbiome Team Llc"/>
            <person name="Bleich R.M."/>
            <person name="Grubbs K.J."/>
            <person name="Santa Maria K.C."/>
            <person name="Allen S.E."/>
            <person name="Farag S."/>
            <person name="Shank E.A."/>
            <person name="Bowers A."/>
        </authorList>
    </citation>
    <scope>NUCLEOTIDE SEQUENCE [LARGE SCALE GENOMIC DNA]</scope>
    <source>
        <strain evidence="2 3">AFS060060</strain>
    </source>
</reference>
<organism evidence="2 3">
    <name type="scientific">Bacillus thuringiensis</name>
    <dbReference type="NCBI Taxonomy" id="1428"/>
    <lineage>
        <taxon>Bacteria</taxon>
        <taxon>Bacillati</taxon>
        <taxon>Bacillota</taxon>
        <taxon>Bacilli</taxon>
        <taxon>Bacillales</taxon>
        <taxon>Bacillaceae</taxon>
        <taxon>Bacillus</taxon>
        <taxon>Bacillus cereus group</taxon>
    </lineage>
</organism>
<feature type="domain" description="DUF4046" evidence="1">
    <location>
        <begin position="8"/>
        <end position="93"/>
    </location>
</feature>
<dbReference type="InterPro" id="IPR025119">
    <property type="entry name" value="DUF4046"/>
</dbReference>
<protein>
    <recommendedName>
        <fullName evidence="1">DUF4046 domain-containing protein</fullName>
    </recommendedName>
</protein>
<evidence type="ECO:0000313" key="2">
    <source>
        <dbReference type="EMBL" id="PFV28648.1"/>
    </source>
</evidence>